<evidence type="ECO:0000259" key="5">
    <source>
        <dbReference type="Pfam" id="PF07687"/>
    </source>
</evidence>
<dbReference type="RefSeq" id="WP_142096978.1">
    <property type="nucleotide sequence ID" value="NZ_VFPH01000001.1"/>
</dbReference>
<dbReference type="InterPro" id="IPR011650">
    <property type="entry name" value="Peptidase_M20_dimer"/>
</dbReference>
<name>A0A543GBI3_9PSEU</name>
<feature type="domain" description="Peptidase M20 dimerisation" evidence="5">
    <location>
        <begin position="181"/>
        <end position="271"/>
    </location>
</feature>
<dbReference type="PANTHER" id="PTHR43808">
    <property type="entry name" value="ACETYLORNITHINE DEACETYLASE"/>
    <property type="match status" value="1"/>
</dbReference>
<protein>
    <submittedName>
        <fullName evidence="6">Glutamate carboxypeptidase</fullName>
    </submittedName>
</protein>
<dbReference type="InterPro" id="IPR050072">
    <property type="entry name" value="Peptidase_M20A"/>
</dbReference>
<dbReference type="SUPFAM" id="SSF55031">
    <property type="entry name" value="Bacterial exopeptidase dimerisation domain"/>
    <property type="match status" value="1"/>
</dbReference>
<dbReference type="GO" id="GO:0046872">
    <property type="term" value="F:metal ion binding"/>
    <property type="evidence" value="ECO:0007669"/>
    <property type="project" value="UniProtKB-KW"/>
</dbReference>
<dbReference type="InterPro" id="IPR036264">
    <property type="entry name" value="Bact_exopeptidase_dim_dom"/>
</dbReference>
<gene>
    <name evidence="6" type="ORF">FB388_0788</name>
</gene>
<dbReference type="OrthoDB" id="9783294at2"/>
<evidence type="ECO:0000313" key="6">
    <source>
        <dbReference type="EMBL" id="TQM43442.1"/>
    </source>
</evidence>
<dbReference type="PANTHER" id="PTHR43808:SF9">
    <property type="entry name" value="BLL0789 PROTEIN"/>
    <property type="match status" value="1"/>
</dbReference>
<keyword evidence="4" id="KW-0175">Coiled coil</keyword>
<dbReference type="Pfam" id="PF01546">
    <property type="entry name" value="Peptidase_M20"/>
    <property type="match status" value="1"/>
</dbReference>
<keyword evidence="2" id="KW-0378">Hydrolase</keyword>
<dbReference type="SUPFAM" id="SSF53187">
    <property type="entry name" value="Zn-dependent exopeptidases"/>
    <property type="match status" value="1"/>
</dbReference>
<dbReference type="Proteomes" id="UP000319818">
    <property type="component" value="Unassembled WGS sequence"/>
</dbReference>
<dbReference type="GO" id="GO:0004180">
    <property type="term" value="F:carboxypeptidase activity"/>
    <property type="evidence" value="ECO:0007669"/>
    <property type="project" value="UniProtKB-KW"/>
</dbReference>
<dbReference type="Pfam" id="PF07687">
    <property type="entry name" value="M20_dimer"/>
    <property type="match status" value="1"/>
</dbReference>
<keyword evidence="6" id="KW-0645">Protease</keyword>
<feature type="active site" evidence="3">
    <location>
        <position position="84"/>
    </location>
</feature>
<comment type="caution">
    <text evidence="6">The sequence shown here is derived from an EMBL/GenBank/DDBJ whole genome shotgun (WGS) entry which is preliminary data.</text>
</comment>
<evidence type="ECO:0000313" key="7">
    <source>
        <dbReference type="Proteomes" id="UP000319818"/>
    </source>
</evidence>
<dbReference type="AlphaFoldDB" id="A0A543GBI3"/>
<dbReference type="EMBL" id="VFPH01000001">
    <property type="protein sequence ID" value="TQM43442.1"/>
    <property type="molecule type" value="Genomic_DNA"/>
</dbReference>
<dbReference type="InterPro" id="IPR017150">
    <property type="entry name" value="Pept_M20_glutamate_carboxypep"/>
</dbReference>
<evidence type="ECO:0000256" key="4">
    <source>
        <dbReference type="SAM" id="Coils"/>
    </source>
</evidence>
<feature type="coiled-coil region" evidence="4">
    <location>
        <begin position="32"/>
        <end position="59"/>
    </location>
</feature>
<reference evidence="6 7" key="1">
    <citation type="submission" date="2019-06" db="EMBL/GenBank/DDBJ databases">
        <title>Sequencing the genomes of 1000 actinobacteria strains.</title>
        <authorList>
            <person name="Klenk H.-P."/>
        </authorList>
    </citation>
    <scope>NUCLEOTIDE SEQUENCE [LARGE SCALE GENOMIC DNA]</scope>
    <source>
        <strain evidence="6 7">DSM 45511</strain>
    </source>
</reference>
<accession>A0A543GBI3</accession>
<sequence length="374" mass="38148">MPNFSAAAAALADDAVARLIAYARHESPTGDAQALNALADVLEERYRELGAQTERVAQETGDHLVARWDGAADAAHVLLLGHHDTVWPSGTLESMPVTEEDGVLRGPGVYDMKGGLVVAELAFEVLRRCGAAPSRPVRLVVVADEEVGSPTARPLVEAHMEGAVAALGLESPHPGGALKTARLGSTRVRIEITGRAAHAALDPASGVSAVDELMDQLFAVREIMAAEPTVLCNVGTVGGGGRTNVVPDSAAADIGLRFTDVATQERVLAALGRLSPVRAGAEVAVRTLTSRPAWSDPADDLLARVAAAGATVGQEVTGRPAAGGADTNTAGAAGIPTLDGFGPLGGGAHAPDERIEKESLAARAALLAGVLSTL</sequence>
<dbReference type="Gene3D" id="3.40.630.10">
    <property type="entry name" value="Zn peptidases"/>
    <property type="match status" value="1"/>
</dbReference>
<evidence type="ECO:0000256" key="2">
    <source>
        <dbReference type="ARBA" id="ARBA00022801"/>
    </source>
</evidence>
<dbReference type="PIRSF" id="PIRSF037238">
    <property type="entry name" value="Carboxypeptidase_G2"/>
    <property type="match status" value="1"/>
</dbReference>
<keyword evidence="6" id="KW-0121">Carboxypeptidase</keyword>
<dbReference type="InterPro" id="IPR002933">
    <property type="entry name" value="Peptidase_M20"/>
</dbReference>
<evidence type="ECO:0000256" key="3">
    <source>
        <dbReference type="PIRSR" id="PIRSR037238-1"/>
    </source>
</evidence>
<keyword evidence="1" id="KW-0479">Metal-binding</keyword>
<feature type="active site" description="Proton acceptor" evidence="3">
    <location>
        <position position="145"/>
    </location>
</feature>
<evidence type="ECO:0000256" key="1">
    <source>
        <dbReference type="ARBA" id="ARBA00022723"/>
    </source>
</evidence>
<organism evidence="6 7">
    <name type="scientific">Pseudonocardia cypriaca</name>
    <dbReference type="NCBI Taxonomy" id="882449"/>
    <lineage>
        <taxon>Bacteria</taxon>
        <taxon>Bacillati</taxon>
        <taxon>Actinomycetota</taxon>
        <taxon>Actinomycetes</taxon>
        <taxon>Pseudonocardiales</taxon>
        <taxon>Pseudonocardiaceae</taxon>
        <taxon>Pseudonocardia</taxon>
    </lineage>
</organism>
<proteinExistence type="predicted"/>
<dbReference type="Gene3D" id="3.30.70.360">
    <property type="match status" value="1"/>
</dbReference>
<keyword evidence="7" id="KW-1185">Reference proteome</keyword>